<dbReference type="EMBL" id="CP069213">
    <property type="protein sequence ID" value="QRH01517.1"/>
    <property type="molecule type" value="Genomic_DNA"/>
</dbReference>
<keyword evidence="1" id="KW-0732">Signal</keyword>
<evidence type="ECO:0000313" key="2">
    <source>
        <dbReference type="EMBL" id="QRH01517.1"/>
    </source>
</evidence>
<protein>
    <submittedName>
        <fullName evidence="2">Choice-of-anchor H family protein</fullName>
    </submittedName>
</protein>
<reference evidence="2 3" key="1">
    <citation type="journal article" date="2012" name="Antonie Van Leeuwenhoek">
        <title>Shewanella litorisediminis sp. nov., a gammaproteobacterium isolated from a tidal flat sediment.</title>
        <authorList>
            <person name="Lee M.H."/>
            <person name="Yoon J.H."/>
        </authorList>
    </citation>
    <scope>NUCLEOTIDE SEQUENCE [LARGE SCALE GENOMIC DNA]</scope>
    <source>
        <strain evidence="2 3">SMK1-12</strain>
    </source>
</reference>
<organism evidence="2 3">
    <name type="scientific">Shewanella litorisediminis</name>
    <dbReference type="NCBI Taxonomy" id="1173586"/>
    <lineage>
        <taxon>Bacteria</taxon>
        <taxon>Pseudomonadati</taxon>
        <taxon>Pseudomonadota</taxon>
        <taxon>Gammaproteobacteria</taxon>
        <taxon>Alteromonadales</taxon>
        <taxon>Shewanellaceae</taxon>
        <taxon>Shewanella</taxon>
    </lineage>
</organism>
<name>A0ABX7G2F4_9GAMM</name>
<sequence>MASTSQYEDATMKTPFQGTVSSLSIKTLMAAMMLAGTSAYAETAAGTQTGTPIGAPMVSAVGAQLSDKPDSSRYVDDAMASELKARVQQIQAVAAEPKTREQVTAQKETSAKLQRSRQQSYGVYHDFSFYNAFARLFEDRDYDGFHRSFSVTFDADVYSNYPDEQVPVYAELYLSRNGGDWVRYFTTETFYIRGANELDDYEVVTTLAQGYGTDHYDVLIDLYEVGYSDIVATISSDDTDGLYALPLESANYDQEEVVIEVEGGGSLSAGALALLALGACLRGRRQAARLNR</sequence>
<proteinExistence type="predicted"/>
<evidence type="ECO:0000313" key="3">
    <source>
        <dbReference type="Proteomes" id="UP000596252"/>
    </source>
</evidence>
<evidence type="ECO:0000256" key="1">
    <source>
        <dbReference type="SAM" id="SignalP"/>
    </source>
</evidence>
<keyword evidence="3" id="KW-1185">Reference proteome</keyword>
<feature type="chain" id="PRO_5045147770" evidence="1">
    <location>
        <begin position="42"/>
        <end position="292"/>
    </location>
</feature>
<dbReference type="NCBIfam" id="NF038116">
    <property type="entry name" value="Sden1266_dom"/>
    <property type="match status" value="1"/>
</dbReference>
<accession>A0ABX7G2F4</accession>
<dbReference type="Proteomes" id="UP000596252">
    <property type="component" value="Chromosome"/>
</dbReference>
<gene>
    <name evidence="2" type="ORF">JQC75_16975</name>
</gene>
<feature type="signal peptide" evidence="1">
    <location>
        <begin position="1"/>
        <end position="41"/>
    </location>
</feature>